<accession>A0ABR2YWD2</accession>
<gene>
    <name evidence="10" type="ORF">WJX75_006251</name>
</gene>
<keyword evidence="4 6" id="KW-0378">Hydrolase</keyword>
<protein>
    <recommendedName>
        <fullName evidence="3 6">Beta-galactosidase</fullName>
        <ecNumber evidence="3 6">3.2.1.23</ecNumber>
    </recommendedName>
</protein>
<keyword evidence="5 6" id="KW-0326">Glycosidase</keyword>
<dbReference type="InterPro" id="IPR048912">
    <property type="entry name" value="BetaGal1-like_ABD1"/>
</dbReference>
<dbReference type="Pfam" id="PF01301">
    <property type="entry name" value="Glyco_hydro_35"/>
    <property type="match status" value="1"/>
</dbReference>
<dbReference type="Pfam" id="PF21317">
    <property type="entry name" value="BetaGal_ABD_1"/>
    <property type="match status" value="1"/>
</dbReference>
<dbReference type="InterPro" id="IPR031330">
    <property type="entry name" value="Gly_Hdrlase_35_cat"/>
</dbReference>
<evidence type="ECO:0000313" key="10">
    <source>
        <dbReference type="EMBL" id="KAK9915942.1"/>
    </source>
</evidence>
<evidence type="ECO:0000256" key="2">
    <source>
        <dbReference type="ARBA" id="ARBA00009809"/>
    </source>
</evidence>
<dbReference type="InterPro" id="IPR017853">
    <property type="entry name" value="GH"/>
</dbReference>
<evidence type="ECO:0000256" key="5">
    <source>
        <dbReference type="ARBA" id="ARBA00023295"/>
    </source>
</evidence>
<evidence type="ECO:0000259" key="9">
    <source>
        <dbReference type="Pfam" id="PF21317"/>
    </source>
</evidence>
<evidence type="ECO:0000259" key="8">
    <source>
        <dbReference type="Pfam" id="PF01301"/>
    </source>
</evidence>
<evidence type="ECO:0000256" key="3">
    <source>
        <dbReference type="ARBA" id="ARBA00012756"/>
    </source>
</evidence>
<keyword evidence="11" id="KW-1185">Reference proteome</keyword>
<comment type="caution">
    <text evidence="10">The sequence shown here is derived from an EMBL/GenBank/DDBJ whole genome shotgun (WGS) entry which is preliminary data.</text>
</comment>
<reference evidence="10 11" key="1">
    <citation type="journal article" date="2024" name="Nat. Commun.">
        <title>Phylogenomics reveals the evolutionary origins of lichenization in chlorophyte algae.</title>
        <authorList>
            <person name="Puginier C."/>
            <person name="Libourel C."/>
            <person name="Otte J."/>
            <person name="Skaloud P."/>
            <person name="Haon M."/>
            <person name="Grisel S."/>
            <person name="Petersen M."/>
            <person name="Berrin J.G."/>
            <person name="Delaux P.M."/>
            <person name="Dal Grande F."/>
            <person name="Keller J."/>
        </authorList>
    </citation>
    <scope>NUCLEOTIDE SEQUENCE [LARGE SCALE GENOMIC DNA]</scope>
    <source>
        <strain evidence="10 11">SAG 216-7</strain>
    </source>
</reference>
<dbReference type="PANTHER" id="PTHR23421">
    <property type="entry name" value="BETA-GALACTOSIDASE RELATED"/>
    <property type="match status" value="1"/>
</dbReference>
<dbReference type="Gene3D" id="3.20.20.80">
    <property type="entry name" value="Glycosidases"/>
    <property type="match status" value="1"/>
</dbReference>
<dbReference type="InterPro" id="IPR001944">
    <property type="entry name" value="Glycoside_Hdrlase_35"/>
</dbReference>
<dbReference type="PRINTS" id="PR00742">
    <property type="entry name" value="GLHYDRLASE35"/>
</dbReference>
<sequence>MRSERSFTIENNRFVKDGKPLQIISGSIHYNRIHPAYWRDRLQRVQAMGLNSIQLYVPWNFHERSPGTFKWDGEADIERFLDIAQELGLNVLLRPGPYICGEWDFGGFPWWLASSKVEGGRTMKLRVNDPAYLGHVDRFWNVLLPKMAPYLYHRGGPILMTQIENEYGFCGFNDKAYLQHLVDTARASLGDEAVLFTTDPPNVVTMGGLYGDDVISVVDFGPGTDVNYAFTAQSVMNPFGKSPPFCSEFYTGWLSHWGEVMANTSARFMLQTLSDILSYANGTGSVNFYMAHGGSNFGYWAGANMAGSIYQPHITSYDYDCPVSEAGDIGQPGIGGDNKFKLIRDVIEKQTGVKPPELPPPPVTEDYGAVELVETATLLDQLHELFPGDGIASEQPDVMEEYGQSGGLILYRTTVNATSLTANAVLDIGEPVRDYARVLLDGKIVGFFERSNPRKLPLPSLSTSSGEVTLDILVEALGRVNFGCVWDYKGLVSPDITLNGEVLKGWHIYPLQLDDLSNISYSKGPVSQPDLARFDAEGSALLAAMARFAVLPSRAASGQPAAASGQLRAPSAAEVGPTFYRGTFNVNATEAPKGIDGHLADTFVSGENEIVLLEVEATPSDATVRLTGQADFYGPSYGKKPVQARLSPRPFDRSVYMPGGGATAESSYALPASLALSAA</sequence>
<name>A0ABR2YWD2_9CHLO</name>
<dbReference type="Proteomes" id="UP001491310">
    <property type="component" value="Unassembled WGS sequence"/>
</dbReference>
<organism evidence="10 11">
    <name type="scientific">Coccomyxa subellipsoidea</name>
    <dbReference type="NCBI Taxonomy" id="248742"/>
    <lineage>
        <taxon>Eukaryota</taxon>
        <taxon>Viridiplantae</taxon>
        <taxon>Chlorophyta</taxon>
        <taxon>core chlorophytes</taxon>
        <taxon>Trebouxiophyceae</taxon>
        <taxon>Trebouxiophyceae incertae sedis</taxon>
        <taxon>Coccomyxaceae</taxon>
        <taxon>Coccomyxa</taxon>
    </lineage>
</organism>
<evidence type="ECO:0000313" key="11">
    <source>
        <dbReference type="Proteomes" id="UP001491310"/>
    </source>
</evidence>
<proteinExistence type="inferred from homology"/>
<evidence type="ECO:0000256" key="1">
    <source>
        <dbReference type="ARBA" id="ARBA00001412"/>
    </source>
</evidence>
<dbReference type="EC" id="3.2.1.23" evidence="3 6"/>
<dbReference type="EMBL" id="JALJOT010000004">
    <property type="protein sequence ID" value="KAK9915942.1"/>
    <property type="molecule type" value="Genomic_DNA"/>
</dbReference>
<dbReference type="InterPro" id="IPR019801">
    <property type="entry name" value="Glyco_hydro_35_CS"/>
</dbReference>
<comment type="catalytic activity">
    <reaction evidence="1 6">
        <text>Hydrolysis of terminal non-reducing beta-D-galactose residues in beta-D-galactosides.</text>
        <dbReference type="EC" id="3.2.1.23"/>
    </reaction>
</comment>
<evidence type="ECO:0000256" key="4">
    <source>
        <dbReference type="ARBA" id="ARBA00022801"/>
    </source>
</evidence>
<evidence type="ECO:0000256" key="6">
    <source>
        <dbReference type="RuleBase" id="RU000675"/>
    </source>
</evidence>
<dbReference type="Gene3D" id="2.60.120.260">
    <property type="entry name" value="Galactose-binding domain-like"/>
    <property type="match status" value="1"/>
</dbReference>
<dbReference type="SUPFAM" id="SSF51445">
    <property type="entry name" value="(Trans)glycosidases"/>
    <property type="match status" value="1"/>
</dbReference>
<comment type="similarity">
    <text evidence="2 7">Belongs to the glycosyl hydrolase 35 family.</text>
</comment>
<feature type="domain" description="Glycoside hydrolase 35 catalytic" evidence="8">
    <location>
        <begin position="14"/>
        <end position="330"/>
    </location>
</feature>
<feature type="domain" description="Beta-galactosidase 1-like first all-beta" evidence="9">
    <location>
        <begin position="396"/>
        <end position="512"/>
    </location>
</feature>
<evidence type="ECO:0000256" key="7">
    <source>
        <dbReference type="RuleBase" id="RU003679"/>
    </source>
</evidence>
<dbReference type="PROSITE" id="PS01182">
    <property type="entry name" value="GLYCOSYL_HYDROL_F35"/>
    <property type="match status" value="1"/>
</dbReference>